<proteinExistence type="inferred from homology"/>
<dbReference type="GO" id="GO:0003796">
    <property type="term" value="F:lysozyme activity"/>
    <property type="evidence" value="ECO:0007669"/>
    <property type="project" value="InterPro"/>
</dbReference>
<comment type="similarity">
    <text evidence="1">Belongs to the glycosyl hydrolase 25 family.</text>
</comment>
<dbReference type="GO" id="GO:0016998">
    <property type="term" value="P:cell wall macromolecule catabolic process"/>
    <property type="evidence" value="ECO:0007669"/>
    <property type="project" value="InterPro"/>
</dbReference>
<dbReference type="GO" id="GO:0009253">
    <property type="term" value="P:peptidoglycan catabolic process"/>
    <property type="evidence" value="ECO:0007669"/>
    <property type="project" value="InterPro"/>
</dbReference>
<keyword evidence="2" id="KW-0732">Signal</keyword>
<sequence>MLSIVLTLATRGFDVSYYQGAVSQDTFNCLYNNGYRFAIIQAQIGSTFNNNAISDYWRAKQAGIEYVDFYIFPTTAKDARGQVRDTVNRLISEGVMAGMVWLDVESIDLFYEDWGTNQWYISTMLDEMSNILGAHRVGVYSNWNQWQSIVGWNWTGASGHQLWYPHYDNWQSFDDFQNFGGWNSPSIKQYQGDQNECGTALDRNFY</sequence>
<gene>
    <name evidence="4" type="ORF">HINF_LOCUS25466</name>
    <name evidence="3" type="ORF">HINF_LOCUS46354</name>
</gene>
<evidence type="ECO:0000256" key="1">
    <source>
        <dbReference type="ARBA" id="ARBA00010646"/>
    </source>
</evidence>
<evidence type="ECO:0000313" key="3">
    <source>
        <dbReference type="EMBL" id="CAI9958709.1"/>
    </source>
</evidence>
<reference evidence="3" key="1">
    <citation type="submission" date="2023-06" db="EMBL/GenBank/DDBJ databases">
        <authorList>
            <person name="Kurt Z."/>
        </authorList>
    </citation>
    <scope>NUCLEOTIDE SEQUENCE</scope>
</reference>
<evidence type="ECO:0000313" key="4">
    <source>
        <dbReference type="EMBL" id="CAL6016355.1"/>
    </source>
</evidence>
<dbReference type="Proteomes" id="UP001642409">
    <property type="component" value="Unassembled WGS sequence"/>
</dbReference>
<protein>
    <submittedName>
        <fullName evidence="3">Glycosyl hydrolase family 25 protein</fullName>
    </submittedName>
    <submittedName>
        <fullName evidence="4">Glycosyl_hydrolase family 25 protein</fullName>
    </submittedName>
</protein>
<dbReference type="EMBL" id="CAXDID020000076">
    <property type="protein sequence ID" value="CAL6016355.1"/>
    <property type="molecule type" value="Genomic_DNA"/>
</dbReference>
<dbReference type="PANTHER" id="PTHR23208">
    <property type="entry name" value="LYSOZYME PROTEIN"/>
    <property type="match status" value="1"/>
</dbReference>
<keyword evidence="3" id="KW-0378">Hydrolase</keyword>
<dbReference type="InterPro" id="IPR002053">
    <property type="entry name" value="Glyco_hydro_25"/>
</dbReference>
<keyword evidence="5" id="KW-1185">Reference proteome</keyword>
<dbReference type="PANTHER" id="PTHR23208:SF36">
    <property type="entry name" value="LYSOZYME-RELATED"/>
    <property type="match status" value="1"/>
</dbReference>
<dbReference type="GO" id="GO:0007165">
    <property type="term" value="P:signal transduction"/>
    <property type="evidence" value="ECO:0007669"/>
    <property type="project" value="TreeGrafter"/>
</dbReference>
<name>A0AA86QG32_9EUKA</name>
<dbReference type="Gene3D" id="3.20.20.80">
    <property type="entry name" value="Glycosidases"/>
    <property type="match status" value="1"/>
</dbReference>
<evidence type="ECO:0000313" key="5">
    <source>
        <dbReference type="Proteomes" id="UP001642409"/>
    </source>
</evidence>
<reference evidence="4 5" key="2">
    <citation type="submission" date="2024-07" db="EMBL/GenBank/DDBJ databases">
        <authorList>
            <person name="Akdeniz Z."/>
        </authorList>
    </citation>
    <scope>NUCLEOTIDE SEQUENCE [LARGE SCALE GENOMIC DNA]</scope>
</reference>
<dbReference type="AlphaFoldDB" id="A0AA86QG32"/>
<evidence type="ECO:0000256" key="2">
    <source>
        <dbReference type="ARBA" id="ARBA00022729"/>
    </source>
</evidence>
<organism evidence="3">
    <name type="scientific">Hexamita inflata</name>
    <dbReference type="NCBI Taxonomy" id="28002"/>
    <lineage>
        <taxon>Eukaryota</taxon>
        <taxon>Metamonada</taxon>
        <taxon>Diplomonadida</taxon>
        <taxon>Hexamitidae</taxon>
        <taxon>Hexamitinae</taxon>
        <taxon>Hexamita</taxon>
    </lineage>
</organism>
<comment type="caution">
    <text evidence="3">The sequence shown here is derived from an EMBL/GenBank/DDBJ whole genome shotgun (WGS) entry which is preliminary data.</text>
</comment>
<dbReference type="Pfam" id="PF01183">
    <property type="entry name" value="Glyco_hydro_25"/>
    <property type="match status" value="1"/>
</dbReference>
<dbReference type="SUPFAM" id="SSF51445">
    <property type="entry name" value="(Trans)glycosidases"/>
    <property type="match status" value="1"/>
</dbReference>
<accession>A0AA86QG32</accession>
<dbReference type="PROSITE" id="PS51904">
    <property type="entry name" value="GLYCOSYL_HYDROL_F25_2"/>
    <property type="match status" value="1"/>
</dbReference>
<dbReference type="InterPro" id="IPR017853">
    <property type="entry name" value="GH"/>
</dbReference>
<dbReference type="InterPro" id="IPR051595">
    <property type="entry name" value="GH25_Enzymes"/>
</dbReference>
<dbReference type="EMBL" id="CATOUU010000909">
    <property type="protein sequence ID" value="CAI9958709.1"/>
    <property type="molecule type" value="Genomic_DNA"/>
</dbReference>